<evidence type="ECO:0000313" key="2">
    <source>
        <dbReference type="Proteomes" id="UP000607653"/>
    </source>
</evidence>
<organism evidence="1 2">
    <name type="scientific">Nelumbo nucifera</name>
    <name type="common">Sacred lotus</name>
    <dbReference type="NCBI Taxonomy" id="4432"/>
    <lineage>
        <taxon>Eukaryota</taxon>
        <taxon>Viridiplantae</taxon>
        <taxon>Streptophyta</taxon>
        <taxon>Embryophyta</taxon>
        <taxon>Tracheophyta</taxon>
        <taxon>Spermatophyta</taxon>
        <taxon>Magnoliopsida</taxon>
        <taxon>Proteales</taxon>
        <taxon>Nelumbonaceae</taxon>
        <taxon>Nelumbo</taxon>
    </lineage>
</organism>
<keyword evidence="2" id="KW-1185">Reference proteome</keyword>
<reference evidence="1 2" key="1">
    <citation type="journal article" date="2020" name="Mol. Biol. Evol.">
        <title>Distinct Expression and Methylation Patterns for Genes with Different Fates following a Single Whole-Genome Duplication in Flowering Plants.</title>
        <authorList>
            <person name="Shi T."/>
            <person name="Rahmani R.S."/>
            <person name="Gugger P.F."/>
            <person name="Wang M."/>
            <person name="Li H."/>
            <person name="Zhang Y."/>
            <person name="Li Z."/>
            <person name="Wang Q."/>
            <person name="Van de Peer Y."/>
            <person name="Marchal K."/>
            <person name="Chen J."/>
        </authorList>
    </citation>
    <scope>NUCLEOTIDE SEQUENCE [LARGE SCALE GENOMIC DNA]</scope>
    <source>
        <tissue evidence="1">Leaf</tissue>
    </source>
</reference>
<proteinExistence type="predicted"/>
<dbReference type="AlphaFoldDB" id="A0A822XTM5"/>
<dbReference type="EMBL" id="DUZY01000001">
    <property type="protein sequence ID" value="DAD23073.1"/>
    <property type="molecule type" value="Genomic_DNA"/>
</dbReference>
<protein>
    <submittedName>
        <fullName evidence="1">Uncharacterized protein</fullName>
    </submittedName>
</protein>
<gene>
    <name evidence="1" type="ORF">HUJ06_024537</name>
</gene>
<sequence length="59" mass="6539">MVFGYKVCCRLNKLGKTSSNDYINGYRSNLRNLTNQLGPIASCEHPAPSMREGPMGHPL</sequence>
<name>A0A822XTM5_NELNU</name>
<comment type="caution">
    <text evidence="1">The sequence shown here is derived from an EMBL/GenBank/DDBJ whole genome shotgun (WGS) entry which is preliminary data.</text>
</comment>
<evidence type="ECO:0000313" key="1">
    <source>
        <dbReference type="EMBL" id="DAD23073.1"/>
    </source>
</evidence>
<accession>A0A822XTM5</accession>
<dbReference type="Proteomes" id="UP000607653">
    <property type="component" value="Unassembled WGS sequence"/>
</dbReference>